<protein>
    <submittedName>
        <fullName evidence="2">Uncharacterized protein</fullName>
    </submittedName>
</protein>
<proteinExistence type="predicted"/>
<dbReference type="AlphaFoldDB" id="A0A1H0F7I0"/>
<keyword evidence="3" id="KW-1185">Reference proteome</keyword>
<organism evidence="2 3">
    <name type="scientific">Actinokineospora alba</name>
    <dbReference type="NCBI Taxonomy" id="504798"/>
    <lineage>
        <taxon>Bacteria</taxon>
        <taxon>Bacillati</taxon>
        <taxon>Actinomycetota</taxon>
        <taxon>Actinomycetes</taxon>
        <taxon>Pseudonocardiales</taxon>
        <taxon>Pseudonocardiaceae</taxon>
        <taxon>Actinokineospora</taxon>
    </lineage>
</organism>
<evidence type="ECO:0000313" key="2">
    <source>
        <dbReference type="EMBL" id="SDN90556.1"/>
    </source>
</evidence>
<dbReference type="STRING" id="504798.SAMN05421871_103609"/>
<dbReference type="RefSeq" id="WP_091368649.1">
    <property type="nucleotide sequence ID" value="NZ_FNDV01000003.1"/>
</dbReference>
<name>A0A1H0F7I0_9PSEU</name>
<reference evidence="3" key="1">
    <citation type="submission" date="2016-10" db="EMBL/GenBank/DDBJ databases">
        <authorList>
            <person name="Varghese N."/>
            <person name="Submissions S."/>
        </authorList>
    </citation>
    <scope>NUCLEOTIDE SEQUENCE [LARGE SCALE GENOMIC DNA]</scope>
    <source>
        <strain evidence="3">IBRC-M 10655</strain>
    </source>
</reference>
<evidence type="ECO:0000313" key="3">
    <source>
        <dbReference type="Proteomes" id="UP000199651"/>
    </source>
</evidence>
<accession>A0A1H0F7I0</accession>
<evidence type="ECO:0000256" key="1">
    <source>
        <dbReference type="SAM" id="MobiDB-lite"/>
    </source>
</evidence>
<gene>
    <name evidence="2" type="ORF">SAMN05192558_101261</name>
</gene>
<feature type="compositionally biased region" description="Basic and acidic residues" evidence="1">
    <location>
        <begin position="101"/>
        <end position="145"/>
    </location>
</feature>
<sequence>MQPGDIDSSNSPAGVTERLETLVAAAARIWNGNKELEWTTVLADAKRELGIDEQDKVIQDLVDRLTYRGAPRDEHHLVGKAELAVRQTVERRFGRQPTADRVVDGRRESGYKYGDDRDRQRLREHRDEQDREQREQLERDERRERRRLRDLSDHRERELREHRAQRERRIVAPPAALGEAIHAAKASIHVSRKQPLSGQRANKKIGTHIRGVTITGFKSVSPPEQIPFEYQVDNETFTGTAIADHDSQLPISNPLTFCTKMHVVPSHAVDRVRADFTVSFDRQVYYVTDQAHGEINGTELPRPRRFANLTLRLISLTKQLPDDSVILDLSVETEQNKLGAIIYYINWSWTGHLWRPLGEPKTVDRHGAIKLNPNGQMFAEDEATQRYFNLPRS</sequence>
<feature type="region of interest" description="Disordered" evidence="1">
    <location>
        <begin position="95"/>
        <end position="145"/>
    </location>
</feature>
<dbReference type="EMBL" id="FNJB01000001">
    <property type="protein sequence ID" value="SDN90556.1"/>
    <property type="molecule type" value="Genomic_DNA"/>
</dbReference>
<dbReference type="Proteomes" id="UP000199651">
    <property type="component" value="Unassembled WGS sequence"/>
</dbReference>